<keyword evidence="2" id="KW-0472">Membrane</keyword>
<dbReference type="Pfam" id="PF25002">
    <property type="entry name" value="DUF7780"/>
    <property type="match status" value="1"/>
</dbReference>
<keyword evidence="2" id="KW-1133">Transmembrane helix</keyword>
<evidence type="ECO:0000313" key="5">
    <source>
        <dbReference type="Proteomes" id="UP000655225"/>
    </source>
</evidence>
<dbReference type="Proteomes" id="UP000655225">
    <property type="component" value="Unassembled WGS sequence"/>
</dbReference>
<feature type="compositionally biased region" description="Basic and acidic residues" evidence="1">
    <location>
        <begin position="388"/>
        <end position="398"/>
    </location>
</feature>
<dbReference type="OrthoDB" id="1921707at2759"/>
<sequence length="517" mass="57522">MGLTAKAKSSSEGWGLGLLLVFFPDDDSDSDKKKKLLSSSSSFKSTTSSNNGRCSSNGSLLLSRAQSIISICSLIVFFTLLLFTLCTFEPTLPNPTNSIPVSRRWLSENSSKDYSFKHNSKRYSSSSSSWFAKLWKTPDKDKKSRSRLDSSVALQGMGTLFRRGTKAMNDLVVGHLMEDIQEHELRLFLRTLHRSGITARSDFVLIFPSSLSSNSSSNFSTIIREENEFFLQLVRHYRESNNNTNAKSVSGFDVTQFVKSGKKEKERGEPLWGRRIHSNYSNPEGENREGEFTELSWGSVVGFESSELDPEDSLSGFLDRVPMGLRRWACYPMLLGRVRRNFKHIMLVDVKDVVVLGDSLARVRNRSPESVLFSSISKESLHGKQGRRNSEKTQKESKPALNPAVIMGGIRGIRRLSNAMLTEIVRAAIQHKSKSKNSVSESGLLNQLVRNGLVLKNIDIITSTESIPDTSSLASRNSSSSSDFSVVHRGNSNLNLNTIVLKGICSSPIDSSVYRDC</sequence>
<dbReference type="OMA" id="IIMKQIC"/>
<reference evidence="4 5" key="1">
    <citation type="submission" date="2020-04" db="EMBL/GenBank/DDBJ databases">
        <title>Plant Genome Project.</title>
        <authorList>
            <person name="Zhang R.-G."/>
        </authorList>
    </citation>
    <scope>NUCLEOTIDE SEQUENCE [LARGE SCALE GENOMIC DNA]</scope>
    <source>
        <strain evidence="4">YNK0</strain>
        <tissue evidence="4">Leaf</tissue>
    </source>
</reference>
<keyword evidence="2" id="KW-0812">Transmembrane</keyword>
<evidence type="ECO:0000259" key="3">
    <source>
        <dbReference type="Pfam" id="PF25002"/>
    </source>
</evidence>
<dbReference type="PANTHER" id="PTHR34960">
    <property type="entry name" value="EMB|CAB68146.1-RELATED"/>
    <property type="match status" value="1"/>
</dbReference>
<evidence type="ECO:0000256" key="1">
    <source>
        <dbReference type="SAM" id="MobiDB-lite"/>
    </source>
</evidence>
<dbReference type="EMBL" id="JABCRI010000007">
    <property type="protein sequence ID" value="KAF8403777.1"/>
    <property type="molecule type" value="Genomic_DNA"/>
</dbReference>
<dbReference type="InterPro" id="IPR056682">
    <property type="entry name" value="DUF7780"/>
</dbReference>
<keyword evidence="5" id="KW-1185">Reference proteome</keyword>
<accession>A0A834ZJF6</accession>
<dbReference type="PANTHER" id="PTHR34960:SF1">
    <property type="entry name" value="EMB|CAB68146.1-RELATED"/>
    <property type="match status" value="1"/>
</dbReference>
<protein>
    <recommendedName>
        <fullName evidence="3">DUF7780 domain-containing protein</fullName>
    </recommendedName>
</protein>
<comment type="caution">
    <text evidence="4">The sequence shown here is derived from an EMBL/GenBank/DDBJ whole genome shotgun (WGS) entry which is preliminary data.</text>
</comment>
<feature type="domain" description="DUF7780" evidence="3">
    <location>
        <begin position="152"/>
        <end position="466"/>
    </location>
</feature>
<gene>
    <name evidence="4" type="ORF">HHK36_011882</name>
</gene>
<evidence type="ECO:0000256" key="2">
    <source>
        <dbReference type="SAM" id="Phobius"/>
    </source>
</evidence>
<proteinExistence type="predicted"/>
<feature type="transmembrane region" description="Helical" evidence="2">
    <location>
        <begin position="68"/>
        <end position="85"/>
    </location>
</feature>
<name>A0A834ZJF6_TETSI</name>
<evidence type="ECO:0000313" key="4">
    <source>
        <dbReference type="EMBL" id="KAF8403777.1"/>
    </source>
</evidence>
<dbReference type="AlphaFoldDB" id="A0A834ZJF6"/>
<organism evidence="4 5">
    <name type="scientific">Tetracentron sinense</name>
    <name type="common">Spur-leaf</name>
    <dbReference type="NCBI Taxonomy" id="13715"/>
    <lineage>
        <taxon>Eukaryota</taxon>
        <taxon>Viridiplantae</taxon>
        <taxon>Streptophyta</taxon>
        <taxon>Embryophyta</taxon>
        <taxon>Tracheophyta</taxon>
        <taxon>Spermatophyta</taxon>
        <taxon>Magnoliopsida</taxon>
        <taxon>Trochodendrales</taxon>
        <taxon>Trochodendraceae</taxon>
        <taxon>Tetracentron</taxon>
    </lineage>
</organism>
<feature type="region of interest" description="Disordered" evidence="1">
    <location>
        <begin position="379"/>
        <end position="401"/>
    </location>
</feature>